<comment type="caution">
    <text evidence="2">The sequence shown here is derived from an EMBL/GenBank/DDBJ whole genome shotgun (WGS) entry which is preliminary data.</text>
</comment>
<accession>A0A7J7GQG1</accession>
<evidence type="ECO:0000313" key="2">
    <source>
        <dbReference type="EMBL" id="KAF5942930.1"/>
    </source>
</evidence>
<dbReference type="Pfam" id="PF00400">
    <property type="entry name" value="WD40"/>
    <property type="match status" value="1"/>
</dbReference>
<organism evidence="2 3">
    <name type="scientific">Camellia sinensis</name>
    <name type="common">Tea plant</name>
    <name type="synonym">Thea sinensis</name>
    <dbReference type="NCBI Taxonomy" id="4442"/>
    <lineage>
        <taxon>Eukaryota</taxon>
        <taxon>Viridiplantae</taxon>
        <taxon>Streptophyta</taxon>
        <taxon>Embryophyta</taxon>
        <taxon>Tracheophyta</taxon>
        <taxon>Spermatophyta</taxon>
        <taxon>Magnoliopsida</taxon>
        <taxon>eudicotyledons</taxon>
        <taxon>Gunneridae</taxon>
        <taxon>Pentapetalae</taxon>
        <taxon>asterids</taxon>
        <taxon>Ericales</taxon>
        <taxon>Theaceae</taxon>
        <taxon>Camellia</taxon>
    </lineage>
</organism>
<protein>
    <submittedName>
        <fullName evidence="2">Uncharacterized protein</fullName>
    </submittedName>
</protein>
<dbReference type="InterPro" id="IPR036322">
    <property type="entry name" value="WD40_repeat_dom_sf"/>
</dbReference>
<dbReference type="Gene3D" id="2.130.10.10">
    <property type="entry name" value="YVTN repeat-like/Quinoprotein amine dehydrogenase"/>
    <property type="match status" value="1"/>
</dbReference>
<keyword evidence="3" id="KW-1185">Reference proteome</keyword>
<dbReference type="SUPFAM" id="SSF50978">
    <property type="entry name" value="WD40 repeat-like"/>
    <property type="match status" value="1"/>
</dbReference>
<dbReference type="Proteomes" id="UP000593564">
    <property type="component" value="Unassembled WGS sequence"/>
</dbReference>
<dbReference type="InterPro" id="IPR001680">
    <property type="entry name" value="WD40_rpt"/>
</dbReference>
<feature type="region of interest" description="Disordered" evidence="1">
    <location>
        <begin position="63"/>
        <end position="118"/>
    </location>
</feature>
<dbReference type="AlphaFoldDB" id="A0A7J7GQG1"/>
<reference evidence="2 3" key="2">
    <citation type="submission" date="2020-07" db="EMBL/GenBank/DDBJ databases">
        <title>Genome assembly of wild tea tree DASZ reveals pedigree and selection history of tea varieties.</title>
        <authorList>
            <person name="Zhang W."/>
        </authorList>
    </citation>
    <scope>NUCLEOTIDE SEQUENCE [LARGE SCALE GENOMIC DNA]</scope>
    <source>
        <strain evidence="3">cv. G240</strain>
        <tissue evidence="2">Leaf</tissue>
    </source>
</reference>
<dbReference type="EMBL" id="JACBKZ010000009">
    <property type="protein sequence ID" value="KAF5942930.1"/>
    <property type="molecule type" value="Genomic_DNA"/>
</dbReference>
<gene>
    <name evidence="2" type="ORF">HYC85_020572</name>
</gene>
<sequence length="118" mass="12734">MLCDFAFNLFETLLYQGEVNAIKWDPTGSLLASCSDDSTAKIDNSGGGLNRRDIHHQMESYRAWNKQPQSAISTGKREMAEPRTSVLKTGPVSEPGNGSGGWVTGSTVGSNRNETVTP</sequence>
<dbReference type="InterPro" id="IPR015943">
    <property type="entry name" value="WD40/YVTN_repeat-like_dom_sf"/>
</dbReference>
<proteinExistence type="predicted"/>
<reference evidence="3" key="1">
    <citation type="journal article" date="2020" name="Nat. Commun.">
        <title>Genome assembly of wild tea tree DASZ reveals pedigree and selection history of tea varieties.</title>
        <authorList>
            <person name="Zhang W."/>
            <person name="Zhang Y."/>
            <person name="Qiu H."/>
            <person name="Guo Y."/>
            <person name="Wan H."/>
            <person name="Zhang X."/>
            <person name="Scossa F."/>
            <person name="Alseekh S."/>
            <person name="Zhang Q."/>
            <person name="Wang P."/>
            <person name="Xu L."/>
            <person name="Schmidt M.H."/>
            <person name="Jia X."/>
            <person name="Li D."/>
            <person name="Zhu A."/>
            <person name="Guo F."/>
            <person name="Chen W."/>
            <person name="Ni D."/>
            <person name="Usadel B."/>
            <person name="Fernie A.R."/>
            <person name="Wen W."/>
        </authorList>
    </citation>
    <scope>NUCLEOTIDE SEQUENCE [LARGE SCALE GENOMIC DNA]</scope>
    <source>
        <strain evidence="3">cv. G240</strain>
    </source>
</reference>
<evidence type="ECO:0000256" key="1">
    <source>
        <dbReference type="SAM" id="MobiDB-lite"/>
    </source>
</evidence>
<name>A0A7J7GQG1_CAMSI</name>
<evidence type="ECO:0000313" key="3">
    <source>
        <dbReference type="Proteomes" id="UP000593564"/>
    </source>
</evidence>